<reference evidence="1" key="2">
    <citation type="submission" date="2018-03" db="EMBL/GenBank/DDBJ databases">
        <title>The Triticum urartu genome reveals the dynamic nature of wheat genome evolution.</title>
        <authorList>
            <person name="Ling H."/>
            <person name="Ma B."/>
            <person name="Shi X."/>
            <person name="Liu H."/>
            <person name="Dong L."/>
            <person name="Sun H."/>
            <person name="Cao Y."/>
            <person name="Gao Q."/>
            <person name="Zheng S."/>
            <person name="Li Y."/>
            <person name="Yu Y."/>
            <person name="Du H."/>
            <person name="Qi M."/>
            <person name="Li Y."/>
            <person name="Yu H."/>
            <person name="Cui Y."/>
            <person name="Wang N."/>
            <person name="Chen C."/>
            <person name="Wu H."/>
            <person name="Zhao Y."/>
            <person name="Zhang J."/>
            <person name="Li Y."/>
            <person name="Zhou W."/>
            <person name="Zhang B."/>
            <person name="Hu W."/>
            <person name="Eijk M."/>
            <person name="Tang J."/>
            <person name="Witsenboer H."/>
            <person name="Zhao S."/>
            <person name="Li Z."/>
            <person name="Zhang A."/>
            <person name="Wang D."/>
            <person name="Liang C."/>
        </authorList>
    </citation>
    <scope>NUCLEOTIDE SEQUENCE [LARGE SCALE GENOMIC DNA]</scope>
    <source>
        <strain evidence="1">cv. G1812</strain>
    </source>
</reference>
<sequence length="38" mass="4519">MVPTENFWNLSRRNLLRYARISFFPLLLAIPRSKDPVS</sequence>
<accession>A0A8R7QBI7</accession>
<protein>
    <submittedName>
        <fullName evidence="1">Uncharacterized protein</fullName>
    </submittedName>
</protein>
<organism evidence="1 2">
    <name type="scientific">Triticum urartu</name>
    <name type="common">Red wild einkorn</name>
    <name type="synonym">Crithodium urartu</name>
    <dbReference type="NCBI Taxonomy" id="4572"/>
    <lineage>
        <taxon>Eukaryota</taxon>
        <taxon>Viridiplantae</taxon>
        <taxon>Streptophyta</taxon>
        <taxon>Embryophyta</taxon>
        <taxon>Tracheophyta</taxon>
        <taxon>Spermatophyta</taxon>
        <taxon>Magnoliopsida</taxon>
        <taxon>Liliopsida</taxon>
        <taxon>Poales</taxon>
        <taxon>Poaceae</taxon>
        <taxon>BOP clade</taxon>
        <taxon>Pooideae</taxon>
        <taxon>Triticodae</taxon>
        <taxon>Triticeae</taxon>
        <taxon>Triticinae</taxon>
        <taxon>Triticum</taxon>
    </lineage>
</organism>
<name>A0A8R7QBI7_TRIUA</name>
<reference evidence="1" key="3">
    <citation type="submission" date="2022-06" db="UniProtKB">
        <authorList>
            <consortium name="EnsemblPlants"/>
        </authorList>
    </citation>
    <scope>IDENTIFICATION</scope>
</reference>
<reference evidence="2" key="1">
    <citation type="journal article" date="2013" name="Nature">
        <title>Draft genome of the wheat A-genome progenitor Triticum urartu.</title>
        <authorList>
            <person name="Ling H.Q."/>
            <person name="Zhao S."/>
            <person name="Liu D."/>
            <person name="Wang J."/>
            <person name="Sun H."/>
            <person name="Zhang C."/>
            <person name="Fan H."/>
            <person name="Li D."/>
            <person name="Dong L."/>
            <person name="Tao Y."/>
            <person name="Gao C."/>
            <person name="Wu H."/>
            <person name="Li Y."/>
            <person name="Cui Y."/>
            <person name="Guo X."/>
            <person name="Zheng S."/>
            <person name="Wang B."/>
            <person name="Yu K."/>
            <person name="Liang Q."/>
            <person name="Yang W."/>
            <person name="Lou X."/>
            <person name="Chen J."/>
            <person name="Feng M."/>
            <person name="Jian J."/>
            <person name="Zhang X."/>
            <person name="Luo G."/>
            <person name="Jiang Y."/>
            <person name="Liu J."/>
            <person name="Wang Z."/>
            <person name="Sha Y."/>
            <person name="Zhang B."/>
            <person name="Wu H."/>
            <person name="Tang D."/>
            <person name="Shen Q."/>
            <person name="Xue P."/>
            <person name="Zou S."/>
            <person name="Wang X."/>
            <person name="Liu X."/>
            <person name="Wang F."/>
            <person name="Yang Y."/>
            <person name="An X."/>
            <person name="Dong Z."/>
            <person name="Zhang K."/>
            <person name="Zhang X."/>
            <person name="Luo M.C."/>
            <person name="Dvorak J."/>
            <person name="Tong Y."/>
            <person name="Wang J."/>
            <person name="Yang H."/>
            <person name="Li Z."/>
            <person name="Wang D."/>
            <person name="Zhang A."/>
            <person name="Wang J."/>
        </authorList>
    </citation>
    <scope>NUCLEOTIDE SEQUENCE</scope>
    <source>
        <strain evidence="2">cv. G1812</strain>
    </source>
</reference>
<dbReference type="Gramene" id="TuG1812G0500000781.01.T01">
    <property type="protein sequence ID" value="TuG1812G0500000781.01.T01.cds306740"/>
    <property type="gene ID" value="TuG1812G0500000781.01"/>
</dbReference>
<proteinExistence type="predicted"/>
<dbReference type="Proteomes" id="UP000015106">
    <property type="component" value="Chromosome 5"/>
</dbReference>
<evidence type="ECO:0000313" key="2">
    <source>
        <dbReference type="Proteomes" id="UP000015106"/>
    </source>
</evidence>
<evidence type="ECO:0000313" key="1">
    <source>
        <dbReference type="EnsemblPlants" id="TuG1812G0500000781.01.T01.cds306740"/>
    </source>
</evidence>
<dbReference type="AlphaFoldDB" id="A0A8R7QBI7"/>
<keyword evidence="2" id="KW-1185">Reference proteome</keyword>
<dbReference type="EnsemblPlants" id="TuG1812G0500000781.01.T01">
    <property type="protein sequence ID" value="TuG1812G0500000781.01.T01.cds306740"/>
    <property type="gene ID" value="TuG1812G0500000781.01"/>
</dbReference>